<dbReference type="Proteomes" id="UP000805649">
    <property type="component" value="Unassembled WGS sequence"/>
</dbReference>
<evidence type="ECO:0000313" key="1">
    <source>
        <dbReference type="EMBL" id="KAL0938027.1"/>
    </source>
</evidence>
<reference evidence="1 2" key="1">
    <citation type="journal article" date="2020" name="Phytopathology">
        <title>Genome Sequence Resources of Colletotrichum truncatum, C. plurivorum, C. musicola, and C. sojae: Four Species Pathogenic to Soybean (Glycine max).</title>
        <authorList>
            <person name="Rogerio F."/>
            <person name="Boufleur T.R."/>
            <person name="Ciampi-Guillardi M."/>
            <person name="Sukno S.A."/>
            <person name="Thon M.R."/>
            <person name="Massola Junior N.S."/>
            <person name="Baroncelli R."/>
        </authorList>
    </citation>
    <scope>NUCLEOTIDE SEQUENCE [LARGE SCALE GENOMIC DNA]</scope>
    <source>
        <strain evidence="1 2">CMES1059</strain>
    </source>
</reference>
<name>A0ACC3Z1Q6_COLTU</name>
<organism evidence="1 2">
    <name type="scientific">Colletotrichum truncatum</name>
    <name type="common">Anthracnose fungus</name>
    <name type="synonym">Colletotrichum capsici</name>
    <dbReference type="NCBI Taxonomy" id="5467"/>
    <lineage>
        <taxon>Eukaryota</taxon>
        <taxon>Fungi</taxon>
        <taxon>Dikarya</taxon>
        <taxon>Ascomycota</taxon>
        <taxon>Pezizomycotina</taxon>
        <taxon>Sordariomycetes</taxon>
        <taxon>Hypocreomycetidae</taxon>
        <taxon>Glomerellales</taxon>
        <taxon>Glomerellaceae</taxon>
        <taxon>Colletotrichum</taxon>
        <taxon>Colletotrichum truncatum species complex</taxon>
    </lineage>
</organism>
<evidence type="ECO:0000313" key="2">
    <source>
        <dbReference type="Proteomes" id="UP000805649"/>
    </source>
</evidence>
<comment type="caution">
    <text evidence="1">The sequence shown here is derived from an EMBL/GenBank/DDBJ whole genome shotgun (WGS) entry which is preliminary data.</text>
</comment>
<gene>
    <name evidence="1" type="ORF">CTRU02_207758</name>
</gene>
<accession>A0ACC3Z1Q6</accession>
<sequence>MAPPYRGVGSYQNRRFQSGAYDRVPRGPVPHHEIGPRNGDQVSMAYQPELHAMNSNMLPGPRNAERTHQFMYPNGIPPNYKVVKPTDGTIPQKYIEDYLDVSFYLTPAKEVKALFSSKSGSLPTRGLSHVVPTRELHLWSAEEIQGNANAIRKKYWHAMKSMQKPECWEDLYDYFDCFDIYFHGALNLWNLITHLYHENQILIKGLHQSIAFEVGIWCDEWVTKEVNKQKLWSFRNWEHVLSLFNAEDVKELQGMEPVSVELLKSALVHRQAQLHGKNWAQPTKYPANSLGAQWHHHTVQQWLG</sequence>
<dbReference type="EMBL" id="VUJX02000004">
    <property type="protein sequence ID" value="KAL0938027.1"/>
    <property type="molecule type" value="Genomic_DNA"/>
</dbReference>
<keyword evidence="2" id="KW-1185">Reference proteome</keyword>
<proteinExistence type="predicted"/>
<protein>
    <submittedName>
        <fullName evidence="1">Uncharacterized protein</fullName>
    </submittedName>
</protein>